<reference evidence="1 2" key="1">
    <citation type="journal article" date="2015" name="Nature">
        <title>rRNA introns, odd ribosomes, and small enigmatic genomes across a large radiation of phyla.</title>
        <authorList>
            <person name="Brown C.T."/>
            <person name="Hug L.A."/>
            <person name="Thomas B.C."/>
            <person name="Sharon I."/>
            <person name="Castelle C.J."/>
            <person name="Singh A."/>
            <person name="Wilkins M.J."/>
            <person name="Williams K.H."/>
            <person name="Banfield J.F."/>
        </authorList>
    </citation>
    <scope>NUCLEOTIDE SEQUENCE [LARGE SCALE GENOMIC DNA]</scope>
</reference>
<evidence type="ECO:0000313" key="2">
    <source>
        <dbReference type="Proteomes" id="UP000034664"/>
    </source>
</evidence>
<dbReference type="AlphaFoldDB" id="A0A0G0T5R7"/>
<evidence type="ECO:0008006" key="3">
    <source>
        <dbReference type="Google" id="ProtNLM"/>
    </source>
</evidence>
<name>A0A0G0T5R7_9BACT</name>
<proteinExistence type="predicted"/>
<dbReference type="Pfam" id="PF12686">
    <property type="entry name" value="DUF3800"/>
    <property type="match status" value="1"/>
</dbReference>
<organism evidence="1 2">
    <name type="scientific">Candidatus Roizmanbacteria bacterium GW2011_GWB1_40_7</name>
    <dbReference type="NCBI Taxonomy" id="1618482"/>
    <lineage>
        <taxon>Bacteria</taxon>
        <taxon>Candidatus Roizmaniibacteriota</taxon>
    </lineage>
</organism>
<comment type="caution">
    <text evidence="1">The sequence shown here is derived from an EMBL/GenBank/DDBJ whole genome shotgun (WGS) entry which is preliminary data.</text>
</comment>
<dbReference type="InterPro" id="IPR024524">
    <property type="entry name" value="DUF3800"/>
</dbReference>
<dbReference type="EMBL" id="LBZM01000006">
    <property type="protein sequence ID" value="KKR72363.1"/>
    <property type="molecule type" value="Genomic_DNA"/>
</dbReference>
<sequence>MHIFLDESGTLTKSDGTYFIVGSFTVGDPRRIAKAFRKWQQNKFPRRLKRESEVKFNNTSLDDILRFKTLQLLVKQDIRIFYTFLKKRNIPEEYMKKGKVVETGLLYAEVVASTLELYPTPSENEFRVIRDQRTLKGVNVKRFGEILTVRLLPNLPAKVLFQVQAVDSTTSPLVQVADWICGALARYREEKPFGEEFYSVLKGNIVEEKELFSDKWTKLLKE</sequence>
<protein>
    <recommendedName>
        <fullName evidence="3">DUF3800 domain-containing protein</fullName>
    </recommendedName>
</protein>
<gene>
    <name evidence="1" type="ORF">UU14_C0006G0002</name>
</gene>
<accession>A0A0G0T5R7</accession>
<dbReference type="Proteomes" id="UP000034664">
    <property type="component" value="Unassembled WGS sequence"/>
</dbReference>
<evidence type="ECO:0000313" key="1">
    <source>
        <dbReference type="EMBL" id="KKR72363.1"/>
    </source>
</evidence>